<dbReference type="OrthoDB" id="1656130at2"/>
<dbReference type="InterPro" id="IPR003661">
    <property type="entry name" value="HisK_dim/P_dom"/>
</dbReference>
<evidence type="ECO:0000256" key="3">
    <source>
        <dbReference type="ARBA" id="ARBA00012438"/>
    </source>
</evidence>
<dbReference type="Pfam" id="PF00512">
    <property type="entry name" value="HisKA"/>
    <property type="match status" value="1"/>
</dbReference>
<dbReference type="EC" id="2.7.13.3" evidence="3"/>
<feature type="transmembrane region" description="Helical" evidence="10">
    <location>
        <begin position="12"/>
        <end position="32"/>
    </location>
</feature>
<dbReference type="SUPFAM" id="SSF55874">
    <property type="entry name" value="ATPase domain of HSP90 chaperone/DNA topoisomerase II/histidine kinase"/>
    <property type="match status" value="1"/>
</dbReference>
<dbReference type="PANTHER" id="PTHR45339">
    <property type="entry name" value="HYBRID SIGNAL TRANSDUCTION HISTIDINE KINASE J"/>
    <property type="match status" value="1"/>
</dbReference>
<evidence type="ECO:0000256" key="9">
    <source>
        <dbReference type="SAM" id="Coils"/>
    </source>
</evidence>
<keyword evidence="10" id="KW-0472">Membrane</keyword>
<dbReference type="Proteomes" id="UP000247612">
    <property type="component" value="Unassembled WGS sequence"/>
</dbReference>
<keyword evidence="14" id="KW-1185">Reference proteome</keyword>
<dbReference type="SMART" id="SM00388">
    <property type="entry name" value="HisKA"/>
    <property type="match status" value="1"/>
</dbReference>
<dbReference type="Pfam" id="PF00072">
    <property type="entry name" value="Response_reg"/>
    <property type="match status" value="1"/>
</dbReference>
<dbReference type="PRINTS" id="PR00344">
    <property type="entry name" value="BCTRLSENSOR"/>
</dbReference>
<evidence type="ECO:0000256" key="7">
    <source>
        <dbReference type="ARBA" id="ARBA00074306"/>
    </source>
</evidence>
<dbReference type="FunFam" id="3.30.565.10:FF:000010">
    <property type="entry name" value="Sensor histidine kinase RcsC"/>
    <property type="match status" value="1"/>
</dbReference>
<dbReference type="RefSeq" id="WP_022938188.1">
    <property type="nucleotide sequence ID" value="NZ_CABKRQ010000005.1"/>
</dbReference>
<accession>A0A318KJT0</accession>
<comment type="similarity">
    <text evidence="2">In the N-terminal section; belongs to the phytochrome family.</text>
</comment>
<organism evidence="13 14">
    <name type="scientific">Dielma fastidiosa</name>
    <dbReference type="NCBI Taxonomy" id="1034346"/>
    <lineage>
        <taxon>Bacteria</taxon>
        <taxon>Bacillati</taxon>
        <taxon>Bacillota</taxon>
        <taxon>Erysipelotrichia</taxon>
        <taxon>Erysipelotrichales</taxon>
        <taxon>Erysipelotrichaceae</taxon>
        <taxon>Dielma</taxon>
    </lineage>
</organism>
<evidence type="ECO:0000259" key="12">
    <source>
        <dbReference type="PROSITE" id="PS50110"/>
    </source>
</evidence>
<keyword evidence="10" id="KW-1133">Transmembrane helix</keyword>
<dbReference type="Pfam" id="PF02518">
    <property type="entry name" value="HATPase_c"/>
    <property type="match status" value="1"/>
</dbReference>
<reference evidence="13 14" key="1">
    <citation type="submission" date="2018-05" db="EMBL/GenBank/DDBJ databases">
        <title>Genomic Encyclopedia of Type Strains, Phase IV (KMG-IV): sequencing the most valuable type-strain genomes for metagenomic binning, comparative biology and taxonomic classification.</title>
        <authorList>
            <person name="Goeker M."/>
        </authorList>
    </citation>
    <scope>NUCLEOTIDE SEQUENCE [LARGE SCALE GENOMIC DNA]</scope>
    <source>
        <strain evidence="13 14">JC118</strain>
    </source>
</reference>
<feature type="domain" description="Response regulatory" evidence="12">
    <location>
        <begin position="719"/>
        <end position="840"/>
    </location>
</feature>
<dbReference type="STRING" id="1034346.GCA_000313565_01883"/>
<comment type="catalytic activity">
    <reaction evidence="1">
        <text>ATP + protein L-histidine = ADP + protein N-phospho-L-histidine.</text>
        <dbReference type="EC" id="2.7.13.3"/>
    </reaction>
</comment>
<dbReference type="InterPro" id="IPR005467">
    <property type="entry name" value="His_kinase_dom"/>
</dbReference>
<keyword evidence="5 13" id="KW-0418">Kinase</keyword>
<feature type="transmembrane region" description="Helical" evidence="10">
    <location>
        <begin position="295"/>
        <end position="319"/>
    </location>
</feature>
<dbReference type="InterPro" id="IPR003594">
    <property type="entry name" value="HATPase_dom"/>
</dbReference>
<dbReference type="PROSITE" id="PS51257">
    <property type="entry name" value="PROKAR_LIPOPROTEIN"/>
    <property type="match status" value="1"/>
</dbReference>
<keyword evidence="5 13" id="KW-0808">Transferase</keyword>
<dbReference type="InterPro" id="IPR004358">
    <property type="entry name" value="Sig_transdc_His_kin-like_C"/>
</dbReference>
<dbReference type="EMBL" id="QJKH01000019">
    <property type="protein sequence ID" value="PXX75220.1"/>
    <property type="molecule type" value="Genomic_DNA"/>
</dbReference>
<dbReference type="Gene3D" id="3.40.50.2300">
    <property type="match status" value="2"/>
</dbReference>
<dbReference type="GO" id="GO:0000155">
    <property type="term" value="F:phosphorelay sensor kinase activity"/>
    <property type="evidence" value="ECO:0007669"/>
    <property type="project" value="InterPro"/>
</dbReference>
<dbReference type="AlphaFoldDB" id="A0A318KJT0"/>
<dbReference type="PROSITE" id="PS50109">
    <property type="entry name" value="HIS_KIN"/>
    <property type="match status" value="1"/>
</dbReference>
<feature type="coiled-coil region" evidence="9">
    <location>
        <begin position="319"/>
        <end position="350"/>
    </location>
</feature>
<evidence type="ECO:0000256" key="6">
    <source>
        <dbReference type="ARBA" id="ARBA00023012"/>
    </source>
</evidence>
<evidence type="ECO:0000256" key="2">
    <source>
        <dbReference type="ARBA" id="ARBA00006402"/>
    </source>
</evidence>
<gene>
    <name evidence="13" type="ORF">DES51_11936</name>
</gene>
<dbReference type="SMART" id="SM00448">
    <property type="entry name" value="REC"/>
    <property type="match status" value="2"/>
</dbReference>
<dbReference type="Gene3D" id="3.30.450.20">
    <property type="entry name" value="PAS domain"/>
    <property type="match status" value="1"/>
</dbReference>
<dbReference type="Gene3D" id="3.30.565.10">
    <property type="entry name" value="Histidine kinase-like ATPase, C-terminal domain"/>
    <property type="match status" value="1"/>
</dbReference>
<dbReference type="InterPro" id="IPR011006">
    <property type="entry name" value="CheY-like_superfamily"/>
</dbReference>
<evidence type="ECO:0000313" key="14">
    <source>
        <dbReference type="Proteomes" id="UP000247612"/>
    </source>
</evidence>
<comment type="caution">
    <text evidence="13">The sequence shown here is derived from an EMBL/GenBank/DDBJ whole genome shotgun (WGS) entry which is preliminary data.</text>
</comment>
<dbReference type="CDD" id="cd00082">
    <property type="entry name" value="HisKA"/>
    <property type="match status" value="1"/>
</dbReference>
<dbReference type="CDD" id="cd17546">
    <property type="entry name" value="REC_hyHK_CKI1_RcsC-like"/>
    <property type="match status" value="1"/>
</dbReference>
<dbReference type="SUPFAM" id="SSF52172">
    <property type="entry name" value="CheY-like"/>
    <property type="match status" value="2"/>
</dbReference>
<evidence type="ECO:0000313" key="13">
    <source>
        <dbReference type="EMBL" id="PXX75220.1"/>
    </source>
</evidence>
<evidence type="ECO:0000256" key="8">
    <source>
        <dbReference type="PROSITE-ProRule" id="PRU00169"/>
    </source>
</evidence>
<dbReference type="InterPro" id="IPR001789">
    <property type="entry name" value="Sig_transdc_resp-reg_receiver"/>
</dbReference>
<feature type="domain" description="Response regulatory" evidence="12">
    <location>
        <begin position="585"/>
        <end position="700"/>
    </location>
</feature>
<feature type="domain" description="Histidine kinase" evidence="11">
    <location>
        <begin position="350"/>
        <end position="573"/>
    </location>
</feature>
<sequence>MKKHKMKGEKQIIILVICTLILFIVLACSFALKSYNEAASETVSKISEVYLQEMNSQTSSHFNTNMKSQFAQIKTMTNALSMSELSDEEALKSFLKQIQTDNDFSYVAVINSQGMAYTPQGSQPAISKIRALNELLNGSKEIISIDETIWDDDVILLGTSIVPKAYKNEQLVAVIVGINTMKISEKVALNQKGTNSYTNVINREGNFIIRGEDVNPFLSGSNLFSIFKQQAVFDAGYELTSLQSQIENGQSGMLSLRLGDEHEYLYYAPIPDTEWYMMTSMAYETVNSQVSRLSLLMLFAAAGIFVTVMIIIFVFFMLYRQIEQRHQQLLMEAKERAEQANQAKSDFLSQMSHEIRTPLNGIIGMTEVGQRYIDQPERMKNCLDKISYSSNHLLVLINDILDMSKIERGKIELHQAAFNFRELLKGITTVFYIQACEKGIHFNAYCAQAVNEVLIGDSLRLNQILNNLLSNALKFTPTGGTIVLSIETSLSDDDRLWLTFKVSDTGCGIARENFDKIFEAFIQETSGVARQYGGTGLGLPITKQFVQMMGGTITLDSEVGKGSCFKVNLPFAYEREEQAQPFSGRVLVIDDYQPQRQALADLLHHLGFEAVATKTAEQALALCNTAASVDACFVSLAESNEFTQKLQLLYDSDRIRMPELILMGYDKDELEARASALKIAKVLFLPAFTKDIVQLLDDGQADAQPADDSETASILSGKRVLIVEDNEINLEIAVELLRFAGAVIDTATNGQIAVERFTASEEGYYDLILMDVQMPIMDGCSATEVIRALDRHDAGQVIIIAMTANSFQEDIQKCLDCGMDAHIGKPFVLADICTQYGQVQKHRH</sequence>
<keyword evidence="4 8" id="KW-0597">Phosphoprotein</keyword>
<keyword evidence="9" id="KW-0175">Coiled coil</keyword>
<evidence type="ECO:0000256" key="4">
    <source>
        <dbReference type="ARBA" id="ARBA00022553"/>
    </source>
</evidence>
<name>A0A318KJT0_9FIRM</name>
<keyword evidence="10" id="KW-0812">Transmembrane</keyword>
<evidence type="ECO:0000256" key="5">
    <source>
        <dbReference type="ARBA" id="ARBA00022777"/>
    </source>
</evidence>
<dbReference type="InterPro" id="IPR036890">
    <property type="entry name" value="HATPase_C_sf"/>
</dbReference>
<comment type="caution">
    <text evidence="8">Lacks conserved residue(s) required for the propagation of feature annotation.</text>
</comment>
<keyword evidence="6" id="KW-0902">Two-component regulatory system</keyword>
<dbReference type="SMART" id="SM00387">
    <property type="entry name" value="HATPase_c"/>
    <property type="match status" value="1"/>
</dbReference>
<evidence type="ECO:0000256" key="10">
    <source>
        <dbReference type="SAM" id="Phobius"/>
    </source>
</evidence>
<dbReference type="SUPFAM" id="SSF47384">
    <property type="entry name" value="Homodimeric domain of signal transducing histidine kinase"/>
    <property type="match status" value="1"/>
</dbReference>
<evidence type="ECO:0000259" key="11">
    <source>
        <dbReference type="PROSITE" id="PS50109"/>
    </source>
</evidence>
<dbReference type="PROSITE" id="PS50110">
    <property type="entry name" value="RESPONSE_REGULATORY"/>
    <property type="match status" value="2"/>
</dbReference>
<protein>
    <recommendedName>
        <fullName evidence="7">Circadian input-output histidine kinase CikA</fullName>
        <ecNumber evidence="3">2.7.13.3</ecNumber>
    </recommendedName>
</protein>
<dbReference type="CDD" id="cd16922">
    <property type="entry name" value="HATPase_EvgS-ArcB-TorS-like"/>
    <property type="match status" value="1"/>
</dbReference>
<feature type="modified residue" description="4-aspartylphosphate" evidence="8">
    <location>
        <position position="771"/>
    </location>
</feature>
<proteinExistence type="inferred from homology"/>
<dbReference type="Gene3D" id="1.10.287.130">
    <property type="match status" value="1"/>
</dbReference>
<dbReference type="InterPro" id="IPR036097">
    <property type="entry name" value="HisK_dim/P_sf"/>
</dbReference>
<evidence type="ECO:0000256" key="1">
    <source>
        <dbReference type="ARBA" id="ARBA00000085"/>
    </source>
</evidence>
<dbReference type="PANTHER" id="PTHR45339:SF1">
    <property type="entry name" value="HYBRID SIGNAL TRANSDUCTION HISTIDINE KINASE J"/>
    <property type="match status" value="1"/>
</dbReference>